<comment type="caution">
    <text evidence="1">The sequence shown here is derived from an EMBL/GenBank/DDBJ whole genome shotgun (WGS) entry which is preliminary data.</text>
</comment>
<organism evidence="1 2">
    <name type="scientific">Tetrabaena socialis</name>
    <dbReference type="NCBI Taxonomy" id="47790"/>
    <lineage>
        <taxon>Eukaryota</taxon>
        <taxon>Viridiplantae</taxon>
        <taxon>Chlorophyta</taxon>
        <taxon>core chlorophytes</taxon>
        <taxon>Chlorophyceae</taxon>
        <taxon>CS clade</taxon>
        <taxon>Chlamydomonadales</taxon>
        <taxon>Tetrabaenaceae</taxon>
        <taxon>Tetrabaena</taxon>
    </lineage>
</organism>
<reference evidence="1 2" key="1">
    <citation type="journal article" date="2017" name="Mol. Biol. Evol.">
        <title>The 4-celled Tetrabaena socialis nuclear genome reveals the essential components for genetic control of cell number at the origin of multicellularity in the volvocine lineage.</title>
        <authorList>
            <person name="Featherston J."/>
            <person name="Arakaki Y."/>
            <person name="Hanschen E.R."/>
            <person name="Ferris P.J."/>
            <person name="Michod R.E."/>
            <person name="Olson B.J.S.C."/>
            <person name="Nozaki H."/>
            <person name="Durand P.M."/>
        </authorList>
    </citation>
    <scope>NUCLEOTIDE SEQUENCE [LARGE SCALE GENOMIC DNA]</scope>
    <source>
        <strain evidence="1 2">NIES-571</strain>
    </source>
</reference>
<evidence type="ECO:0000313" key="1">
    <source>
        <dbReference type="EMBL" id="PNH04782.1"/>
    </source>
</evidence>
<dbReference type="InterPro" id="IPR020339">
    <property type="entry name" value="C20orf85-like"/>
</dbReference>
<dbReference type="Pfam" id="PF14945">
    <property type="entry name" value="LLC1"/>
    <property type="match status" value="1"/>
</dbReference>
<feature type="non-terminal residue" evidence="1">
    <location>
        <position position="1"/>
    </location>
</feature>
<evidence type="ECO:0000313" key="2">
    <source>
        <dbReference type="Proteomes" id="UP000236333"/>
    </source>
</evidence>
<dbReference type="OrthoDB" id="531686at2759"/>
<keyword evidence="2" id="KW-1185">Reference proteome</keyword>
<sequence length="145" mass="16335">GEHNKVGSTPVADDWNWTSRVRSELNQQAAWQRNWGFLLDQKKKEQQDGTGTAAADSLAAFMQQARLSGGEGTLNYIQAKQRDSARARKHSQQDSLDGFVSTYMAKDPHGRALPVEEFRKPLTTSHQYGWGRNLEVFGKMPLVMK</sequence>
<proteinExistence type="predicted"/>
<dbReference type="AlphaFoldDB" id="A0A2J7ZWZ8"/>
<accession>A0A2J7ZWZ8</accession>
<protein>
    <submittedName>
        <fullName evidence="1">Uncharacterized protein</fullName>
    </submittedName>
</protein>
<name>A0A2J7ZWZ8_9CHLO</name>
<dbReference type="EMBL" id="PGGS01000359">
    <property type="protein sequence ID" value="PNH04782.1"/>
    <property type="molecule type" value="Genomic_DNA"/>
</dbReference>
<dbReference type="Proteomes" id="UP000236333">
    <property type="component" value="Unassembled WGS sequence"/>
</dbReference>
<gene>
    <name evidence="1" type="ORF">TSOC_008990</name>
</gene>